<accession>A0A0D2LZ82</accession>
<organism evidence="1 2">
    <name type="scientific">Monoraphidium neglectum</name>
    <dbReference type="NCBI Taxonomy" id="145388"/>
    <lineage>
        <taxon>Eukaryota</taxon>
        <taxon>Viridiplantae</taxon>
        <taxon>Chlorophyta</taxon>
        <taxon>core chlorophytes</taxon>
        <taxon>Chlorophyceae</taxon>
        <taxon>CS clade</taxon>
        <taxon>Sphaeropleales</taxon>
        <taxon>Selenastraceae</taxon>
        <taxon>Monoraphidium</taxon>
    </lineage>
</organism>
<evidence type="ECO:0000313" key="2">
    <source>
        <dbReference type="Proteomes" id="UP000054498"/>
    </source>
</evidence>
<dbReference type="OrthoDB" id="547456at2759"/>
<reference evidence="1 2" key="1">
    <citation type="journal article" date="2013" name="BMC Genomics">
        <title>Reconstruction of the lipid metabolism for the microalga Monoraphidium neglectum from its genome sequence reveals characteristics suitable for biofuel production.</title>
        <authorList>
            <person name="Bogen C."/>
            <person name="Al-Dilaimi A."/>
            <person name="Albersmeier A."/>
            <person name="Wichmann J."/>
            <person name="Grundmann M."/>
            <person name="Rupp O."/>
            <person name="Lauersen K.J."/>
            <person name="Blifernez-Klassen O."/>
            <person name="Kalinowski J."/>
            <person name="Goesmann A."/>
            <person name="Mussgnug J.H."/>
            <person name="Kruse O."/>
        </authorList>
    </citation>
    <scope>NUCLEOTIDE SEQUENCE [LARGE SCALE GENOMIC DNA]</scope>
    <source>
        <strain evidence="1 2">SAG 48.87</strain>
    </source>
</reference>
<evidence type="ECO:0000313" key="1">
    <source>
        <dbReference type="EMBL" id="KIY96679.1"/>
    </source>
</evidence>
<gene>
    <name evidence="1" type="ORF">MNEG_11284</name>
</gene>
<protein>
    <submittedName>
        <fullName evidence="1">Uncharacterized protein</fullName>
    </submittedName>
</protein>
<dbReference type="GeneID" id="25728531"/>
<dbReference type="RefSeq" id="XP_013895699.1">
    <property type="nucleotide sequence ID" value="XM_014040245.1"/>
</dbReference>
<sequence length="77" mass="7796">ACTVQSHVAAATLRVYEVSPFGDRLVDSAVFENAALEFGGAYVCQERRPAGSAATGSPAGSGVLAWRRGEGAGAVVV</sequence>
<name>A0A0D2LZ82_9CHLO</name>
<dbReference type="Proteomes" id="UP000054498">
    <property type="component" value="Unassembled WGS sequence"/>
</dbReference>
<keyword evidence="2" id="KW-1185">Reference proteome</keyword>
<dbReference type="EMBL" id="KK102890">
    <property type="protein sequence ID" value="KIY96679.1"/>
    <property type="molecule type" value="Genomic_DNA"/>
</dbReference>
<proteinExistence type="predicted"/>
<feature type="non-terminal residue" evidence="1">
    <location>
        <position position="1"/>
    </location>
</feature>
<dbReference type="AlphaFoldDB" id="A0A0D2LZ82"/>
<dbReference type="KEGG" id="mng:MNEG_11284"/>